<evidence type="ECO:0000313" key="4">
    <source>
        <dbReference type="Proteomes" id="UP000003163"/>
    </source>
</evidence>
<dbReference type="InParanoid" id="J9DKF2"/>
<proteinExistence type="predicted"/>
<name>J9DKF2_EDHAE</name>
<dbReference type="AlphaFoldDB" id="J9DKF2"/>
<feature type="region of interest" description="Disordered" evidence="1">
    <location>
        <begin position="17"/>
        <end position="39"/>
    </location>
</feature>
<dbReference type="Proteomes" id="UP000003163">
    <property type="component" value="Unassembled WGS sequence"/>
</dbReference>
<feature type="signal peptide" evidence="2">
    <location>
        <begin position="1"/>
        <end position="19"/>
    </location>
</feature>
<evidence type="ECO:0000256" key="2">
    <source>
        <dbReference type="SAM" id="SignalP"/>
    </source>
</evidence>
<reference evidence="3 4" key="1">
    <citation type="submission" date="2011-08" db="EMBL/GenBank/DDBJ databases">
        <authorList>
            <person name="Liu Z.J."/>
            <person name="Shi F.L."/>
            <person name="Lu J.Q."/>
            <person name="Li M."/>
            <person name="Wang Z.L."/>
        </authorList>
    </citation>
    <scope>NUCLEOTIDE SEQUENCE [LARGE SCALE GENOMIC DNA]</scope>
    <source>
        <strain evidence="3 4">USNM 41457</strain>
    </source>
</reference>
<evidence type="ECO:0008006" key="5">
    <source>
        <dbReference type="Google" id="ProtNLM"/>
    </source>
</evidence>
<evidence type="ECO:0000313" key="3">
    <source>
        <dbReference type="EMBL" id="EJW01862.1"/>
    </source>
</evidence>
<keyword evidence="4" id="KW-1185">Reference proteome</keyword>
<accession>J9DKF2</accession>
<dbReference type="EMBL" id="AFBI03000107">
    <property type="protein sequence ID" value="EJW01862.1"/>
    <property type="molecule type" value="Genomic_DNA"/>
</dbReference>
<organism evidence="3 4">
    <name type="scientific">Edhazardia aedis (strain USNM 41457)</name>
    <name type="common">Microsporidian parasite</name>
    <dbReference type="NCBI Taxonomy" id="1003232"/>
    <lineage>
        <taxon>Eukaryota</taxon>
        <taxon>Fungi</taxon>
        <taxon>Fungi incertae sedis</taxon>
        <taxon>Microsporidia</taxon>
        <taxon>Edhazardia</taxon>
    </lineage>
</organism>
<keyword evidence="2" id="KW-0732">Signal</keyword>
<protein>
    <recommendedName>
        <fullName evidence="5">C3H1-type domain-containing protein</fullName>
    </recommendedName>
</protein>
<dbReference type="VEuPathDB" id="MicrosporidiaDB:EDEG_03661"/>
<evidence type="ECO:0000256" key="1">
    <source>
        <dbReference type="SAM" id="MobiDB-lite"/>
    </source>
</evidence>
<comment type="caution">
    <text evidence="3">The sequence shown here is derived from an EMBL/GenBank/DDBJ whole genome shotgun (WGS) entry which is preliminary data.</text>
</comment>
<reference evidence="4" key="2">
    <citation type="submission" date="2015-07" db="EMBL/GenBank/DDBJ databases">
        <title>Contrasting host-pathogen interactions and genome evolution in two generalist and specialist microsporidian pathogens of mosquitoes.</title>
        <authorList>
            <consortium name="The Broad Institute Genomics Platform"/>
            <consortium name="The Broad Institute Genome Sequencing Center for Infectious Disease"/>
            <person name="Cuomo C.A."/>
            <person name="Sanscrainte N.D."/>
            <person name="Goldberg J.M."/>
            <person name="Heiman D."/>
            <person name="Young S."/>
            <person name="Zeng Q."/>
            <person name="Becnel J.J."/>
            <person name="Birren B.W."/>
        </authorList>
    </citation>
    <scope>NUCLEOTIDE SEQUENCE [LARGE SCALE GENOMIC DNA]</scope>
    <source>
        <strain evidence="4">USNM 41457</strain>
    </source>
</reference>
<gene>
    <name evidence="3" type="ORF">EDEG_03661</name>
</gene>
<dbReference type="HOGENOM" id="CLU_1294387_0_0_1"/>
<sequence length="213" mass="25017">MKFFALYIALLNHTRTASMEKPSPSRKRPAYSTESNKSKLNNKKTEIENLIQLFNQLKIKEEVQNIISRNGVIRDQPRLPSMRDNGVSSEKSDRQYLKRKKRRHSASEYVDKENCFPRGCKFFRKKCGFGVTFEKTVLDKFACRKQHESVAPRRRCKSFSEGCNGNYIYDKEMSIGNRRYQSLTIIKEDDQHKVENKSLKRWPTLSIEKNVVP</sequence>
<feature type="chain" id="PRO_5003821678" description="C3H1-type domain-containing protein" evidence="2">
    <location>
        <begin position="20"/>
        <end position="213"/>
    </location>
</feature>
<feature type="region of interest" description="Disordered" evidence="1">
    <location>
        <begin position="76"/>
        <end position="103"/>
    </location>
</feature>